<reference evidence="5 6" key="1">
    <citation type="journal article" date="2011" name="Proc. Natl. Acad. Sci. U.S.A.">
        <title>Evolutionary erosion of yeast sex chromosomes by mating-type switching accidents.</title>
        <authorList>
            <person name="Gordon J.L."/>
            <person name="Armisen D."/>
            <person name="Proux-Wera E."/>
            <person name="Oheigeartaigh S.S."/>
            <person name="Byrne K.P."/>
            <person name="Wolfe K.H."/>
        </authorList>
    </citation>
    <scope>NUCLEOTIDE SEQUENCE [LARGE SCALE GENOMIC DNA]</scope>
    <source>
        <strain evidence="6">ATCC 22294 / BCRC 22015 / CBS 2517 / CECT 1963 / NBRC 1671 / NRRL Y-8276</strain>
    </source>
</reference>
<comment type="function">
    <text evidence="1">Required for respiratory activity and maintenance and expression of the mitochondrial genome.</text>
</comment>
<dbReference type="InParanoid" id="H2APB7"/>
<dbReference type="Proteomes" id="UP000005220">
    <property type="component" value="Chromosome 1"/>
</dbReference>
<dbReference type="InterPro" id="IPR010487">
    <property type="entry name" value="NGRN/Rrg9"/>
</dbReference>
<dbReference type="PANTHER" id="PTHR13475">
    <property type="entry name" value="NEUGRIN"/>
    <property type="match status" value="1"/>
</dbReference>
<keyword evidence="6" id="KW-1185">Reference proteome</keyword>
<dbReference type="GeneID" id="13886078"/>
<dbReference type="KEGG" id="kaf:KAFR_0A07830"/>
<dbReference type="eggNOG" id="ENOG502S7IA">
    <property type="taxonomic scope" value="Eukaryota"/>
</dbReference>
<protein>
    <recommendedName>
        <fullName evidence="4">Required for respiratory growth protein 9, mitochondrial</fullName>
    </recommendedName>
</protein>
<evidence type="ECO:0000256" key="4">
    <source>
        <dbReference type="ARBA" id="ARBA00013566"/>
    </source>
</evidence>
<dbReference type="EMBL" id="HE650821">
    <property type="protein sequence ID" value="CCF56217.1"/>
    <property type="molecule type" value="Genomic_DNA"/>
</dbReference>
<name>H2APB7_KAZAF</name>
<proteinExistence type="inferred from homology"/>
<dbReference type="AlphaFoldDB" id="H2APB7"/>
<organism evidence="5 6">
    <name type="scientific">Kazachstania africana (strain ATCC 22294 / BCRC 22015 / CBS 2517 / CECT 1963 / NBRC 1671 / NRRL Y-8276)</name>
    <name type="common">Yeast</name>
    <name type="synonym">Kluyveromyces africanus</name>
    <dbReference type="NCBI Taxonomy" id="1071382"/>
    <lineage>
        <taxon>Eukaryota</taxon>
        <taxon>Fungi</taxon>
        <taxon>Dikarya</taxon>
        <taxon>Ascomycota</taxon>
        <taxon>Saccharomycotina</taxon>
        <taxon>Saccharomycetes</taxon>
        <taxon>Saccharomycetales</taxon>
        <taxon>Saccharomycetaceae</taxon>
        <taxon>Kazachstania</taxon>
    </lineage>
</organism>
<evidence type="ECO:0000256" key="3">
    <source>
        <dbReference type="ARBA" id="ARBA00010895"/>
    </source>
</evidence>
<dbReference type="FunCoup" id="H2APB7">
    <property type="interactions" value="45"/>
</dbReference>
<dbReference type="RefSeq" id="XP_003955352.1">
    <property type="nucleotide sequence ID" value="XM_003955303.1"/>
</dbReference>
<dbReference type="GO" id="GO:0005739">
    <property type="term" value="C:mitochondrion"/>
    <property type="evidence" value="ECO:0007669"/>
    <property type="project" value="UniProtKB-SubCell"/>
</dbReference>
<comment type="similarity">
    <text evidence="3">Belongs to the RRG9 family.</text>
</comment>
<dbReference type="Pfam" id="PF06413">
    <property type="entry name" value="Neugrin"/>
    <property type="match status" value="1"/>
</dbReference>
<dbReference type="GO" id="GO:0007005">
    <property type="term" value="P:mitochondrion organization"/>
    <property type="evidence" value="ECO:0007669"/>
    <property type="project" value="EnsemblFungi"/>
</dbReference>
<evidence type="ECO:0000313" key="6">
    <source>
        <dbReference type="Proteomes" id="UP000005220"/>
    </source>
</evidence>
<evidence type="ECO:0000313" key="5">
    <source>
        <dbReference type="EMBL" id="CCF56217.1"/>
    </source>
</evidence>
<evidence type="ECO:0000256" key="1">
    <source>
        <dbReference type="ARBA" id="ARBA00003548"/>
    </source>
</evidence>
<dbReference type="PANTHER" id="PTHR13475:SF3">
    <property type="entry name" value="NEUGRIN"/>
    <property type="match status" value="1"/>
</dbReference>
<gene>
    <name evidence="5" type="primary">KAFR0A07830</name>
    <name evidence="5" type="ORF">KAFR_0A07830</name>
</gene>
<dbReference type="GO" id="GO:0005634">
    <property type="term" value="C:nucleus"/>
    <property type="evidence" value="ECO:0007669"/>
    <property type="project" value="TreeGrafter"/>
</dbReference>
<evidence type="ECO:0000256" key="2">
    <source>
        <dbReference type="ARBA" id="ARBA00004173"/>
    </source>
</evidence>
<dbReference type="HOGENOM" id="CLU_100293_0_0_1"/>
<dbReference type="STRING" id="1071382.H2APB7"/>
<sequence length="202" mass="23499">MHCTRLSMIRSVHSFNNVQAGKKFVPIKKAIEFVNSSGKNENLEATSPQWERHKAAIKKKTGGQRWNPNKKLSREQMEGIRLLKKQFPKMTASDLGSRFKVSPEAISKILKSKWHPNDSEAQKLQARWKKRGEKIKNLYKENPLGLDRKLVLTHDKSAQEIRFRVVLPEQLNNSTRNSKDKEKQFHKKRNGKLHLLENLISK</sequence>
<dbReference type="OrthoDB" id="5578174at2759"/>
<comment type="subcellular location">
    <subcellularLocation>
        <location evidence="2">Mitochondrion</location>
    </subcellularLocation>
</comment>
<accession>H2APB7</accession>